<dbReference type="EMBL" id="RPFL01000014">
    <property type="protein sequence ID" value="RPD87280.1"/>
    <property type="molecule type" value="Genomic_DNA"/>
</dbReference>
<accession>A0A3N4N598</accession>
<organism evidence="1 2">
    <name type="scientific">Neisseria weixii</name>
    <dbReference type="NCBI Taxonomy" id="1853276"/>
    <lineage>
        <taxon>Bacteria</taxon>
        <taxon>Pseudomonadati</taxon>
        <taxon>Pseudomonadota</taxon>
        <taxon>Betaproteobacteria</taxon>
        <taxon>Neisseriales</taxon>
        <taxon>Neisseriaceae</taxon>
        <taxon>Neisseria</taxon>
    </lineage>
</organism>
<gene>
    <name evidence="1" type="ORF">EGK74_06180</name>
</gene>
<comment type="caution">
    <text evidence="1">The sequence shown here is derived from an EMBL/GenBank/DDBJ whole genome shotgun (WGS) entry which is preliminary data.</text>
</comment>
<evidence type="ECO:0000313" key="1">
    <source>
        <dbReference type="EMBL" id="RPD87280.1"/>
    </source>
</evidence>
<protein>
    <submittedName>
        <fullName evidence="1">Uncharacterized protein</fullName>
    </submittedName>
</protein>
<sequence>MNDIFELIEHINLQECLGYLDLKIAEYHLNFTAGEKTRFVLNKALTHFSVSQIYYFIDKACRDAVANYARGTYSKKHASNTLVGSIERLTERAEQEKWELKSWNRTRDLPQSQLSIVLFDFMLQLKDGGFTHSLTELRQICEVR</sequence>
<keyword evidence="2" id="KW-1185">Reference proteome</keyword>
<dbReference type="RefSeq" id="WP_123804194.1">
    <property type="nucleotide sequence ID" value="NZ_RPFL01000014.1"/>
</dbReference>
<dbReference type="Proteomes" id="UP000272412">
    <property type="component" value="Unassembled WGS sequence"/>
</dbReference>
<name>A0A3N4N598_9NEIS</name>
<proteinExistence type="predicted"/>
<evidence type="ECO:0000313" key="2">
    <source>
        <dbReference type="Proteomes" id="UP000272412"/>
    </source>
</evidence>
<dbReference type="OrthoDB" id="1495383at2"/>
<reference evidence="1 2" key="1">
    <citation type="submission" date="2018-11" db="EMBL/GenBank/DDBJ databases">
        <title>Neisseria weixii sp. nov. isolated from the rectal contents of plateau pika (Ochotona cruzoniae).</title>
        <authorList>
            <person name="Zhang G."/>
        </authorList>
    </citation>
    <scope>NUCLEOTIDE SEQUENCE [LARGE SCALE GENOMIC DNA]</scope>
    <source>
        <strain evidence="1 2">10009</strain>
    </source>
</reference>
<dbReference type="AlphaFoldDB" id="A0A3N4N598"/>